<feature type="compositionally biased region" description="Polar residues" evidence="6">
    <location>
        <begin position="662"/>
        <end position="671"/>
    </location>
</feature>
<keyword evidence="9" id="KW-1185">Reference proteome</keyword>
<feature type="region of interest" description="Disordered" evidence="6">
    <location>
        <begin position="208"/>
        <end position="245"/>
    </location>
</feature>
<feature type="compositionally biased region" description="Basic residues" evidence="6">
    <location>
        <begin position="417"/>
        <end position="426"/>
    </location>
</feature>
<evidence type="ECO:0000313" key="8">
    <source>
        <dbReference type="EMBL" id="KAJ8399440.1"/>
    </source>
</evidence>
<dbReference type="GO" id="GO:0090036">
    <property type="term" value="P:regulation of protein kinase C signaling"/>
    <property type="evidence" value="ECO:0007669"/>
    <property type="project" value="InterPro"/>
</dbReference>
<feature type="region of interest" description="Disordered" evidence="6">
    <location>
        <begin position="357"/>
        <end position="377"/>
    </location>
</feature>
<dbReference type="GO" id="GO:0010739">
    <property type="term" value="P:positive regulation of protein kinase A signaling"/>
    <property type="evidence" value="ECO:0007669"/>
    <property type="project" value="InterPro"/>
</dbReference>
<dbReference type="Proteomes" id="UP001221898">
    <property type="component" value="Unassembled WGS sequence"/>
</dbReference>
<feature type="compositionally biased region" description="Basic and acidic residues" evidence="6">
    <location>
        <begin position="758"/>
        <end position="773"/>
    </location>
</feature>
<feature type="region of interest" description="Disordered" evidence="6">
    <location>
        <begin position="264"/>
        <end position="322"/>
    </location>
</feature>
<feature type="compositionally biased region" description="Basic and acidic residues" evidence="6">
    <location>
        <begin position="268"/>
        <end position="300"/>
    </location>
</feature>
<feature type="region of interest" description="Disordered" evidence="6">
    <location>
        <begin position="96"/>
        <end position="133"/>
    </location>
</feature>
<name>A0AAD7SBB0_9TELE</name>
<keyword evidence="2" id="KW-0597">Phosphoprotein</keyword>
<dbReference type="GO" id="GO:0007165">
    <property type="term" value="P:signal transduction"/>
    <property type="evidence" value="ECO:0007669"/>
    <property type="project" value="TreeGrafter"/>
</dbReference>
<protein>
    <recommendedName>
        <fullName evidence="7">A kinase-anchoring proteins AKAP-5 and AKAP-12 calmodulin (CaM)-binding domain-containing protein</fullName>
    </recommendedName>
</protein>
<evidence type="ECO:0000256" key="4">
    <source>
        <dbReference type="ARBA" id="ARBA00023136"/>
    </source>
</evidence>
<reference evidence="8" key="1">
    <citation type="journal article" date="2023" name="Science">
        <title>Genome structures resolve the early diversification of teleost fishes.</title>
        <authorList>
            <person name="Parey E."/>
            <person name="Louis A."/>
            <person name="Montfort J."/>
            <person name="Bouchez O."/>
            <person name="Roques C."/>
            <person name="Iampietro C."/>
            <person name="Lluch J."/>
            <person name="Castinel A."/>
            <person name="Donnadieu C."/>
            <person name="Desvignes T."/>
            <person name="Floi Bucao C."/>
            <person name="Jouanno E."/>
            <person name="Wen M."/>
            <person name="Mejri S."/>
            <person name="Dirks R."/>
            <person name="Jansen H."/>
            <person name="Henkel C."/>
            <person name="Chen W.J."/>
            <person name="Zahm M."/>
            <person name="Cabau C."/>
            <person name="Klopp C."/>
            <person name="Thompson A.W."/>
            <person name="Robinson-Rechavi M."/>
            <person name="Braasch I."/>
            <person name="Lecointre G."/>
            <person name="Bobe J."/>
            <person name="Postlethwait J.H."/>
            <person name="Berthelot C."/>
            <person name="Roest Crollius H."/>
            <person name="Guiguen Y."/>
        </authorList>
    </citation>
    <scope>NUCLEOTIDE SEQUENCE</scope>
    <source>
        <strain evidence="8">NC1722</strain>
    </source>
</reference>
<feature type="compositionally biased region" description="Basic and acidic residues" evidence="6">
    <location>
        <begin position="427"/>
        <end position="443"/>
    </location>
</feature>
<dbReference type="InterPro" id="IPR028540">
    <property type="entry name" value="AKAP12"/>
</dbReference>
<feature type="compositionally biased region" description="Polar residues" evidence="6">
    <location>
        <begin position="529"/>
        <end position="539"/>
    </location>
</feature>
<feature type="compositionally biased region" description="Acidic residues" evidence="6">
    <location>
        <begin position="591"/>
        <end position="601"/>
    </location>
</feature>
<keyword evidence="3" id="KW-0112">Calmodulin-binding</keyword>
<proteinExistence type="predicted"/>
<feature type="region of interest" description="Disordered" evidence="6">
    <location>
        <begin position="417"/>
        <end position="801"/>
    </location>
</feature>
<gene>
    <name evidence="8" type="ORF">AAFF_G00411520</name>
</gene>
<dbReference type="InterPro" id="IPR001573">
    <property type="entry name" value="AKAP_WSK"/>
</dbReference>
<dbReference type="PANTHER" id="PTHR23209:SF4">
    <property type="entry name" value="A-KINASE ANCHOR PROTEIN 12"/>
    <property type="match status" value="1"/>
</dbReference>
<feature type="compositionally biased region" description="Basic and acidic residues" evidence="6">
    <location>
        <begin position="481"/>
        <end position="495"/>
    </location>
</feature>
<evidence type="ECO:0000256" key="3">
    <source>
        <dbReference type="ARBA" id="ARBA00022860"/>
    </source>
</evidence>
<dbReference type="GO" id="GO:0005737">
    <property type="term" value="C:cytoplasm"/>
    <property type="evidence" value="ECO:0007669"/>
    <property type="project" value="TreeGrafter"/>
</dbReference>
<feature type="compositionally biased region" description="Polar residues" evidence="6">
    <location>
        <begin position="1"/>
        <end position="27"/>
    </location>
</feature>
<dbReference type="EMBL" id="JAINUG010000083">
    <property type="protein sequence ID" value="KAJ8399440.1"/>
    <property type="molecule type" value="Genomic_DNA"/>
</dbReference>
<sequence>MGASTSAQRDGNSQKDATTAEEQNAESNEIEQGGNFDAKLLQKNGQISGLNGKADDQTGGFDGRSGDKILTEVSQSDSVLVSQKDDMLEVMEVLQDEATPKPNIETPEKESASTNSVTPTEKAIKEEPGEAGEEGFTKIFRFVGFKFTLKKDKNGKVTPEQLLTIKKEEGGKVSCSELTEDTHDAKVQEELDSGDPAPKSATVILASDRVDEDMSGQAPEETEKTEKEITPETESSSSPIAQEIQSPIKRFFTQGFFSSLRKRTSFRKSAEDVLPKEKNTEELNEEKAEFLMEEGEKGIEEAPSGLQKEQTTTPEEPKAEPAAEITLVAEGEQNEGEIEFKADSPQTAPEEETITLPADTANGIKVTEEEAEDKVKGQISTDEIFTVLTTEADLLSSQEKAKVHGSPLKKLFAGAGLKKRSKKLKGKREVGTKLTESGEHAAEQLHSSTESGEGQRVESSFSSPEESVEHINGEPLQVETEGDRVTSDEERRRDGIQPWSSFKKLMTPKKRAKRSSESEDEAAEKVKSATLTSTDSAVFTEQLEEPKLSDEEQKIELRMEDPSKKKESSMSWEALLCGGSAKKRARKTSDSDEEEVEEDEEPGRTVGSPLGSSQDGDNELLTSSPDQAGSPSEGDGGSTWASLKRLVTPRRRAKGEDRNEDSTGFSEQVPSDSEIPKEDISFSLKRLIPGRRKKRLDEKQEQISSDEAGKDFGSAEEEDSDTPAVVPLSEFDLEEPADVSVIPKEEVAEKQMNTTETEEAKPELSIPEPKDTVPHVALPITGETSQDTPPIAGTEEQPASWIPTTAELETEEKTECITKHQQLSDIPEEGAIEDTTTPKSTAEEVFQDDTIAEDIVELTSEAVTALEQAPEESLADESTEMVSAVSQLTDSPGTSGDTTPVPVKYEMKQTEMVLQEAVETLSLAVDVLSATKGVDNALLAHAMSETTTICIDLGSQEIEPVWEDILKTSVEGIPEVSEAISSEIVFEAKKDQFEAAGMAQNEVYEAQVEVVKTEDFQEKASERILQNMGAEAEQVSEVEKEFPTEDSMDEAFQVMQMEGEVKEIKAAESVNEQQDLRPVKIAVNAEQAQVELLEGQDMMEDIPMSGTERLIETVVEESVCSQSAQVTEMLVVDGEKEQEDVEKSEANVELAPVAEVFCADCSIMSCPRFIDFLSGRPKGFERD</sequence>
<accession>A0AAD7SBB0</accession>
<keyword evidence="4" id="KW-0472">Membrane</keyword>
<evidence type="ECO:0000256" key="1">
    <source>
        <dbReference type="ARBA" id="ARBA00004635"/>
    </source>
</evidence>
<dbReference type="GO" id="GO:0051018">
    <property type="term" value="F:protein kinase A binding"/>
    <property type="evidence" value="ECO:0007669"/>
    <property type="project" value="InterPro"/>
</dbReference>
<dbReference type="GO" id="GO:0005516">
    <property type="term" value="F:calmodulin binding"/>
    <property type="evidence" value="ECO:0007669"/>
    <property type="project" value="UniProtKB-KW"/>
</dbReference>
<feature type="compositionally biased region" description="Basic and acidic residues" evidence="6">
    <location>
        <begin position="221"/>
        <end position="230"/>
    </location>
</feature>
<organism evidence="8 9">
    <name type="scientific">Aldrovandia affinis</name>
    <dbReference type="NCBI Taxonomy" id="143900"/>
    <lineage>
        <taxon>Eukaryota</taxon>
        <taxon>Metazoa</taxon>
        <taxon>Chordata</taxon>
        <taxon>Craniata</taxon>
        <taxon>Vertebrata</taxon>
        <taxon>Euteleostomi</taxon>
        <taxon>Actinopterygii</taxon>
        <taxon>Neopterygii</taxon>
        <taxon>Teleostei</taxon>
        <taxon>Notacanthiformes</taxon>
        <taxon>Halosauridae</taxon>
        <taxon>Aldrovandia</taxon>
    </lineage>
</organism>
<dbReference type="PANTHER" id="PTHR23209">
    <property type="entry name" value="A-KINASE ANCHOR PROTEIN 12"/>
    <property type="match status" value="1"/>
</dbReference>
<evidence type="ECO:0000259" key="7">
    <source>
        <dbReference type="PROSITE" id="PS51893"/>
    </source>
</evidence>
<dbReference type="AlphaFoldDB" id="A0AAD7SBB0"/>
<evidence type="ECO:0000256" key="6">
    <source>
        <dbReference type="SAM" id="MobiDB-lite"/>
    </source>
</evidence>
<feature type="domain" description="A kinase-anchoring proteins AKAP-5 and AKAP-12 calmodulin (CaM)-binding" evidence="7">
    <location>
        <begin position="496"/>
        <end position="516"/>
    </location>
</feature>
<evidence type="ECO:0000256" key="5">
    <source>
        <dbReference type="ARBA" id="ARBA00023288"/>
    </source>
</evidence>
<comment type="caution">
    <text evidence="8">The sequence shown here is derived from an EMBL/GenBank/DDBJ whole genome shotgun (WGS) entry which is preliminary data.</text>
</comment>
<dbReference type="GO" id="GO:0016020">
    <property type="term" value="C:membrane"/>
    <property type="evidence" value="ECO:0007669"/>
    <property type="project" value="UniProtKB-SubCell"/>
</dbReference>
<keyword evidence="5" id="KW-0449">Lipoprotein</keyword>
<feature type="compositionally biased region" description="Polar residues" evidence="6">
    <location>
        <begin position="610"/>
        <end position="630"/>
    </location>
</feature>
<evidence type="ECO:0000256" key="2">
    <source>
        <dbReference type="ARBA" id="ARBA00022553"/>
    </source>
</evidence>
<feature type="compositionally biased region" description="Basic and acidic residues" evidence="6">
    <location>
        <begin position="544"/>
        <end position="568"/>
    </location>
</feature>
<evidence type="ECO:0000313" key="9">
    <source>
        <dbReference type="Proteomes" id="UP001221898"/>
    </source>
</evidence>
<dbReference type="Pfam" id="PF03832">
    <property type="entry name" value="WSK"/>
    <property type="match status" value="2"/>
</dbReference>
<dbReference type="PROSITE" id="PS51893">
    <property type="entry name" value="AKAP_CAM_BD"/>
    <property type="match status" value="2"/>
</dbReference>
<comment type="subcellular location">
    <subcellularLocation>
        <location evidence="1">Membrane</location>
        <topology evidence="1">Lipid-anchor</topology>
    </subcellularLocation>
</comment>
<feature type="region of interest" description="Disordered" evidence="6">
    <location>
        <begin position="1"/>
        <end position="69"/>
    </location>
</feature>
<feature type="domain" description="A kinase-anchoring proteins AKAP-5 and AKAP-12 calmodulin (CaM)-binding" evidence="7">
    <location>
        <begin position="637"/>
        <end position="657"/>
    </location>
</feature>